<protein>
    <submittedName>
        <fullName evidence="2">Uncharacterized protein</fullName>
    </submittedName>
</protein>
<proteinExistence type="predicted"/>
<gene>
    <name evidence="2" type="ORF">CEXT_185151</name>
</gene>
<evidence type="ECO:0000256" key="1">
    <source>
        <dbReference type="SAM" id="MobiDB-lite"/>
    </source>
</evidence>
<comment type="caution">
    <text evidence="2">The sequence shown here is derived from an EMBL/GenBank/DDBJ whole genome shotgun (WGS) entry which is preliminary data.</text>
</comment>
<dbReference type="Proteomes" id="UP001054945">
    <property type="component" value="Unassembled WGS sequence"/>
</dbReference>
<reference evidence="2 3" key="1">
    <citation type="submission" date="2021-06" db="EMBL/GenBank/DDBJ databases">
        <title>Caerostris extrusa draft genome.</title>
        <authorList>
            <person name="Kono N."/>
            <person name="Arakawa K."/>
        </authorList>
    </citation>
    <scope>NUCLEOTIDE SEQUENCE [LARGE SCALE GENOMIC DNA]</scope>
</reference>
<keyword evidence="3" id="KW-1185">Reference proteome</keyword>
<feature type="region of interest" description="Disordered" evidence="1">
    <location>
        <begin position="13"/>
        <end position="33"/>
    </location>
</feature>
<sequence length="84" mass="9420">MPVRPYQINQINASNARNGHMRSMINASNGPDQIRSMPHQINVMARSHQINASNGHIRSIPVWPHQINASNGHIRSMPTSDQCQ</sequence>
<accession>A0AAV4TMU7</accession>
<dbReference type="AlphaFoldDB" id="A0AAV4TMU7"/>
<dbReference type="EMBL" id="BPLR01011478">
    <property type="protein sequence ID" value="GIY46766.1"/>
    <property type="molecule type" value="Genomic_DNA"/>
</dbReference>
<name>A0AAV4TMU7_CAEEX</name>
<organism evidence="2 3">
    <name type="scientific">Caerostris extrusa</name>
    <name type="common">Bark spider</name>
    <name type="synonym">Caerostris bankana</name>
    <dbReference type="NCBI Taxonomy" id="172846"/>
    <lineage>
        <taxon>Eukaryota</taxon>
        <taxon>Metazoa</taxon>
        <taxon>Ecdysozoa</taxon>
        <taxon>Arthropoda</taxon>
        <taxon>Chelicerata</taxon>
        <taxon>Arachnida</taxon>
        <taxon>Araneae</taxon>
        <taxon>Araneomorphae</taxon>
        <taxon>Entelegynae</taxon>
        <taxon>Araneoidea</taxon>
        <taxon>Araneidae</taxon>
        <taxon>Caerostris</taxon>
    </lineage>
</organism>
<evidence type="ECO:0000313" key="2">
    <source>
        <dbReference type="EMBL" id="GIY46766.1"/>
    </source>
</evidence>
<evidence type="ECO:0000313" key="3">
    <source>
        <dbReference type="Proteomes" id="UP001054945"/>
    </source>
</evidence>